<comment type="caution">
    <text evidence="1">The sequence shown here is derived from an EMBL/GenBank/DDBJ whole genome shotgun (WGS) entry which is preliminary data.</text>
</comment>
<sequence length="130" mass="15128">MALAEDTSDLSRFRVTRVENYDSFVKHWLGVIKRRDQKQSESNKLALKVILDNGVEHHGTEFQKALAIATFQEQGGRRHVVDYSYLRDKNSWKAQFFGLGPERGLLRDTSLLSRSGNQYRFFHRSIIIVE</sequence>
<proteinExistence type="predicted"/>
<reference evidence="1" key="1">
    <citation type="journal article" date="2020" name="Fungal Divers.">
        <title>Resolving the Mortierellaceae phylogeny through synthesis of multi-gene phylogenetics and phylogenomics.</title>
        <authorList>
            <person name="Vandepol N."/>
            <person name="Liber J."/>
            <person name="Desiro A."/>
            <person name="Na H."/>
            <person name="Kennedy M."/>
            <person name="Barry K."/>
            <person name="Grigoriev I.V."/>
            <person name="Miller A.N."/>
            <person name="O'Donnell K."/>
            <person name="Stajich J.E."/>
            <person name="Bonito G."/>
        </authorList>
    </citation>
    <scope>NUCLEOTIDE SEQUENCE</scope>
    <source>
        <strain evidence="1">NRRL 28262</strain>
    </source>
</reference>
<protein>
    <submittedName>
        <fullName evidence="1">Uncharacterized protein</fullName>
    </submittedName>
</protein>
<dbReference type="EMBL" id="JAAAIL010000490">
    <property type="protein sequence ID" value="KAG0275347.1"/>
    <property type="molecule type" value="Genomic_DNA"/>
</dbReference>
<organism evidence="1 2">
    <name type="scientific">Linnemannia exigua</name>
    <dbReference type="NCBI Taxonomy" id="604196"/>
    <lineage>
        <taxon>Eukaryota</taxon>
        <taxon>Fungi</taxon>
        <taxon>Fungi incertae sedis</taxon>
        <taxon>Mucoromycota</taxon>
        <taxon>Mortierellomycotina</taxon>
        <taxon>Mortierellomycetes</taxon>
        <taxon>Mortierellales</taxon>
        <taxon>Mortierellaceae</taxon>
        <taxon>Linnemannia</taxon>
    </lineage>
</organism>
<accession>A0AAD4H889</accession>
<evidence type="ECO:0000313" key="2">
    <source>
        <dbReference type="Proteomes" id="UP001194580"/>
    </source>
</evidence>
<gene>
    <name evidence="1" type="ORF">BGZ95_008898</name>
</gene>
<dbReference type="AlphaFoldDB" id="A0AAD4H889"/>
<evidence type="ECO:0000313" key="1">
    <source>
        <dbReference type="EMBL" id="KAG0275347.1"/>
    </source>
</evidence>
<name>A0AAD4H889_9FUNG</name>
<keyword evidence="2" id="KW-1185">Reference proteome</keyword>
<dbReference type="Proteomes" id="UP001194580">
    <property type="component" value="Unassembled WGS sequence"/>
</dbReference>